<accession>A0A1H5T0D4</accession>
<reference evidence="2 3" key="1">
    <citation type="submission" date="2016-10" db="EMBL/GenBank/DDBJ databases">
        <authorList>
            <person name="de Groot N.N."/>
        </authorList>
    </citation>
    <scope>NUCLEOTIDE SEQUENCE [LARGE SCALE GENOMIC DNA]</scope>
    <source>
        <strain evidence="2 3">Nm13</strain>
    </source>
</reference>
<sequence>MKITKNQIKTLWGAIFAGLVIPFFNDYIKNWVNDPIVFSFLLFFTLLIILFSAEKYIDLINKELKNEYNLIVETRYLTPENLNFTEMQPGEALKSSLRPYYKKYINRKAISYGSSPVNKVCYTEQDLTELLEQGRNILFIGNPTEGKTRTLFEVLKKLNNFFVISLPINNSPSDEALQLLAEKKVIWLFDDLNLYENNFFDFQHTFNQLKKITSVCVLAATCRDGPELKNSILDNTGQLHKIYDLFDYKLTLEPANNDQKEELKRAINETEGRLFPTLGSICMSKHFELMHQRFELLPELDKNTFRAIGLLFSGFVYPFTIQRIRCVLLDIFGHEKNNIDEPILRASLNNLVTNGFVISPKDAIPIIPEAAYITEPEIEFYYQKNRNLQNDKVALINCFKKNKDADGLMKLASSQYSNGDVASAMNIWDGVINEFTDSEEISLLLPVAEAMFIKGWIFDQIGIPPYAIKCYDDLVKRFENSQELVLQIMVAKALFNQGCAHHLLKEYDNEIKCYDNLIQRFSTSDVIDIKQQVANAIFNKSNCFYILGEPEKGQKCLDGVKEMFSIN</sequence>
<organism evidence="2 3">
    <name type="scientific">Nitrosomonas ureae</name>
    <dbReference type="NCBI Taxonomy" id="44577"/>
    <lineage>
        <taxon>Bacteria</taxon>
        <taxon>Pseudomonadati</taxon>
        <taxon>Pseudomonadota</taxon>
        <taxon>Betaproteobacteria</taxon>
        <taxon>Nitrosomonadales</taxon>
        <taxon>Nitrosomonadaceae</taxon>
        <taxon>Nitrosomonas</taxon>
    </lineage>
</organism>
<dbReference type="RefSeq" id="WP_103965657.1">
    <property type="nucleotide sequence ID" value="NZ_FNUX01000003.1"/>
</dbReference>
<dbReference type="OrthoDB" id="8827351at2"/>
<evidence type="ECO:0000256" key="1">
    <source>
        <dbReference type="SAM" id="Phobius"/>
    </source>
</evidence>
<dbReference type="Pfam" id="PF13174">
    <property type="entry name" value="TPR_6"/>
    <property type="match status" value="1"/>
</dbReference>
<dbReference type="Gene3D" id="3.40.50.300">
    <property type="entry name" value="P-loop containing nucleotide triphosphate hydrolases"/>
    <property type="match status" value="1"/>
</dbReference>
<dbReference type="Gene3D" id="1.25.40.10">
    <property type="entry name" value="Tetratricopeptide repeat domain"/>
    <property type="match status" value="1"/>
</dbReference>
<dbReference type="SUPFAM" id="SSF48452">
    <property type="entry name" value="TPR-like"/>
    <property type="match status" value="1"/>
</dbReference>
<dbReference type="Proteomes" id="UP000236753">
    <property type="component" value="Unassembled WGS sequence"/>
</dbReference>
<dbReference type="InterPro" id="IPR019734">
    <property type="entry name" value="TPR_rpt"/>
</dbReference>
<feature type="transmembrane region" description="Helical" evidence="1">
    <location>
        <begin position="36"/>
        <end position="53"/>
    </location>
</feature>
<name>A0A1H5T0D4_9PROT</name>
<keyword evidence="1" id="KW-0472">Membrane</keyword>
<evidence type="ECO:0000313" key="2">
    <source>
        <dbReference type="EMBL" id="SEF56332.1"/>
    </source>
</evidence>
<dbReference type="EMBL" id="FNUX01000003">
    <property type="protein sequence ID" value="SEF56332.1"/>
    <property type="molecule type" value="Genomic_DNA"/>
</dbReference>
<dbReference type="AlphaFoldDB" id="A0A1H5T0D4"/>
<dbReference type="SMART" id="SM00028">
    <property type="entry name" value="TPR"/>
    <property type="match status" value="3"/>
</dbReference>
<evidence type="ECO:0008006" key="4">
    <source>
        <dbReference type="Google" id="ProtNLM"/>
    </source>
</evidence>
<evidence type="ECO:0000313" key="3">
    <source>
        <dbReference type="Proteomes" id="UP000236753"/>
    </source>
</evidence>
<protein>
    <recommendedName>
        <fullName evidence="4">Tetratricopeptide repeat-containing protein</fullName>
    </recommendedName>
</protein>
<dbReference type="InterPro" id="IPR027417">
    <property type="entry name" value="P-loop_NTPase"/>
</dbReference>
<keyword evidence="1" id="KW-0812">Transmembrane</keyword>
<proteinExistence type="predicted"/>
<gene>
    <name evidence="2" type="ORF">SAMN05216334_103191</name>
</gene>
<dbReference type="InterPro" id="IPR011990">
    <property type="entry name" value="TPR-like_helical_dom_sf"/>
</dbReference>
<keyword evidence="1" id="KW-1133">Transmembrane helix</keyword>